<evidence type="ECO:0000313" key="2">
    <source>
        <dbReference type="EMBL" id="KAF6063238.1"/>
    </source>
</evidence>
<dbReference type="PANTHER" id="PTHR23072">
    <property type="entry name" value="PHOSPHATIDYLINOSITOL GLYCAN-RELATED"/>
    <property type="match status" value="1"/>
</dbReference>
<gene>
    <name evidence="2" type="ORF">FOB64_006237</name>
</gene>
<dbReference type="Pfam" id="PF01663">
    <property type="entry name" value="Phosphodiest"/>
    <property type="match status" value="1"/>
</dbReference>
<keyword evidence="1" id="KW-0812">Transmembrane</keyword>
<proteinExistence type="inferred from homology"/>
<keyword evidence="1" id="KW-0256">Endoplasmic reticulum</keyword>
<dbReference type="GO" id="GO:0051267">
    <property type="term" value="F:CP2 mannose-ethanolamine phosphotransferase activity"/>
    <property type="evidence" value="ECO:0007669"/>
    <property type="project" value="TreeGrafter"/>
</dbReference>
<dbReference type="UniPathway" id="UPA00196"/>
<accession>A0A8H6BT87</accession>
<sequence>MLLGQSMSGSLNSRWVVQVSLTIINIIGFLVFLRGFFPSKVVLPGFNSFQDSTKSPFSDQYGNPQFNKFILMVVDAMRSDFCFSDRSNFLRDLNVADDQDDSQGLHNQDSWVHQFRHSNNKTINFFGDDTWLKLFQDQFTEFEGTNSFFVSDFTEVDNNVTRHLDDQLSSNKWDGLILHYLGLDHIGHKGGPESPYMKPKQIEMDKILQRLYTYVTKNDDTLIVLMGDHGMNEIGNHGGSSPGETSAALSFISPKFNHKGESPLPYNSDYSYHHKISQIDLVPTLAALLNFPIPKNSLGVIAKEILEIWPENQRIKYY</sequence>
<dbReference type="PANTHER" id="PTHR23072:SF0">
    <property type="entry name" value="GPI ETHANOLAMINE PHOSPHATE TRANSFERASE 2"/>
    <property type="match status" value="1"/>
</dbReference>
<comment type="similarity">
    <text evidence="1">Belongs to the PIGG/PIGN/PIGO family. PIGG subfamily.</text>
</comment>
<organism evidence="2 3">
    <name type="scientific">Candida albicans</name>
    <name type="common">Yeast</name>
    <dbReference type="NCBI Taxonomy" id="5476"/>
    <lineage>
        <taxon>Eukaryota</taxon>
        <taxon>Fungi</taxon>
        <taxon>Dikarya</taxon>
        <taxon>Ascomycota</taxon>
        <taxon>Saccharomycotina</taxon>
        <taxon>Pichiomycetes</taxon>
        <taxon>Debaryomycetaceae</taxon>
        <taxon>Candida/Lodderomyces clade</taxon>
        <taxon>Candida</taxon>
    </lineage>
</organism>
<keyword evidence="1" id="KW-0472">Membrane</keyword>
<dbReference type="InterPro" id="IPR002591">
    <property type="entry name" value="Phosphodiest/P_Trfase"/>
</dbReference>
<feature type="transmembrane region" description="Helical" evidence="1">
    <location>
        <begin position="15"/>
        <end position="37"/>
    </location>
</feature>
<evidence type="ECO:0000313" key="3">
    <source>
        <dbReference type="Proteomes" id="UP000536275"/>
    </source>
</evidence>
<evidence type="ECO:0000256" key="1">
    <source>
        <dbReference type="RuleBase" id="RU367106"/>
    </source>
</evidence>
<dbReference type="GO" id="GO:0006506">
    <property type="term" value="P:GPI anchor biosynthetic process"/>
    <property type="evidence" value="ECO:0007669"/>
    <property type="project" value="UniProtKB-UniPathway"/>
</dbReference>
<keyword evidence="1" id="KW-0337">GPI-anchor biosynthesis</keyword>
<dbReference type="Proteomes" id="UP000536275">
    <property type="component" value="Unassembled WGS sequence"/>
</dbReference>
<reference evidence="2 3" key="1">
    <citation type="submission" date="2020-03" db="EMBL/GenBank/DDBJ databases">
        <title>FDA dAtabase for Regulatory Grade micrObial Sequences (FDA-ARGOS): Supporting development and validation of Infectious Disease Dx tests.</title>
        <authorList>
            <person name="Campos J."/>
            <person name="Goldberg B."/>
            <person name="Tallon L."/>
            <person name="Sadzewicz L."/>
            <person name="Vavikolanu K."/>
            <person name="Mehta A."/>
            <person name="Aluvathingal J."/>
            <person name="Nadendla S."/>
            <person name="Nandy P."/>
            <person name="Geyer C."/>
            <person name="Yan Y."/>
            <person name="Sichtig H."/>
        </authorList>
    </citation>
    <scope>NUCLEOTIDE SEQUENCE [LARGE SCALE GENOMIC DNA]</scope>
    <source>
        <strain evidence="2 3">FDAARGOS_656</strain>
    </source>
</reference>
<dbReference type="Gene3D" id="3.40.720.10">
    <property type="entry name" value="Alkaline Phosphatase, subunit A"/>
    <property type="match status" value="1"/>
</dbReference>
<dbReference type="SUPFAM" id="SSF53649">
    <property type="entry name" value="Alkaline phosphatase-like"/>
    <property type="match status" value="1"/>
</dbReference>
<comment type="caution">
    <text evidence="1">Lacks conserved residue(s) required for the propagation of feature annotation.</text>
</comment>
<comment type="caution">
    <text evidence="2">The sequence shown here is derived from an EMBL/GenBank/DDBJ whole genome shotgun (WGS) entry which is preliminary data.</text>
</comment>
<dbReference type="EMBL" id="JABWAD010000061">
    <property type="protein sequence ID" value="KAF6063238.1"/>
    <property type="molecule type" value="Genomic_DNA"/>
</dbReference>
<comment type="function">
    <text evidence="1">Ethanolamine phosphate transferase involved in glycosylphosphatidylinositol-anchor biosynthesis. Transfers ethanolamine phosphate to the GPI second mannose.</text>
</comment>
<dbReference type="InterPro" id="IPR039527">
    <property type="entry name" value="PIGG/GPI7"/>
</dbReference>
<comment type="pathway">
    <text evidence="1">Glycolipid biosynthesis; glycosylphosphatidylinositol-anchor biosynthesis.</text>
</comment>
<name>A0A8H6BT87_CANAX</name>
<keyword evidence="1" id="KW-0808">Transferase</keyword>
<comment type="subcellular location">
    <subcellularLocation>
        <location evidence="1">Endoplasmic reticulum membrane</location>
        <topology evidence="1">Multi-pass membrane protein</topology>
    </subcellularLocation>
</comment>
<dbReference type="AlphaFoldDB" id="A0A8H6BT87"/>
<dbReference type="InterPro" id="IPR017850">
    <property type="entry name" value="Alkaline_phosphatase_core_sf"/>
</dbReference>
<dbReference type="GO" id="GO:0005789">
    <property type="term" value="C:endoplasmic reticulum membrane"/>
    <property type="evidence" value="ECO:0007669"/>
    <property type="project" value="UniProtKB-SubCell"/>
</dbReference>
<keyword evidence="1" id="KW-1133">Transmembrane helix</keyword>
<protein>
    <recommendedName>
        <fullName evidence="1">GPI ethanolamine phosphate transferase 2</fullName>
    </recommendedName>
</protein>